<dbReference type="InterPro" id="IPR050855">
    <property type="entry name" value="NDM-1-like"/>
</dbReference>
<keyword evidence="3" id="KW-1185">Reference proteome</keyword>
<dbReference type="EC" id="3.1.2.6" evidence="2"/>
<gene>
    <name evidence="2" type="primary">gloB1</name>
    <name evidence="2" type="ORF">SRIMR7_07435</name>
</gene>
<organism evidence="2 3">
    <name type="scientific">Streptomyces rimosus subsp. rimosus</name>
    <dbReference type="NCBI Taxonomy" id="132474"/>
    <lineage>
        <taxon>Bacteria</taxon>
        <taxon>Bacillati</taxon>
        <taxon>Actinomycetota</taxon>
        <taxon>Actinomycetes</taxon>
        <taxon>Kitasatosporales</taxon>
        <taxon>Streptomycetaceae</taxon>
        <taxon>Streptomyces</taxon>
    </lineage>
</organism>
<evidence type="ECO:0000313" key="3">
    <source>
        <dbReference type="Proteomes" id="UP000829494"/>
    </source>
</evidence>
<dbReference type="CDD" id="cd16282">
    <property type="entry name" value="metallo-hydrolase-like_MBL-fold"/>
    <property type="match status" value="1"/>
</dbReference>
<dbReference type="GeneID" id="66858946"/>
<dbReference type="Gene3D" id="3.60.15.10">
    <property type="entry name" value="Ribonuclease Z/Hydroxyacylglutathione hydrolase-like"/>
    <property type="match status" value="1"/>
</dbReference>
<feature type="domain" description="Metallo-beta-lactamase" evidence="1">
    <location>
        <begin position="25"/>
        <end position="223"/>
    </location>
</feature>
<dbReference type="EMBL" id="CP094298">
    <property type="protein sequence ID" value="UNZ01969.1"/>
    <property type="molecule type" value="Genomic_DNA"/>
</dbReference>
<dbReference type="InterPro" id="IPR036866">
    <property type="entry name" value="RibonucZ/Hydroxyglut_hydro"/>
</dbReference>
<dbReference type="GO" id="GO:0004416">
    <property type="term" value="F:hydroxyacylglutathione hydrolase activity"/>
    <property type="evidence" value="ECO:0007669"/>
    <property type="project" value="UniProtKB-EC"/>
</dbReference>
<dbReference type="RefSeq" id="WP_003981991.1">
    <property type="nucleotide sequence ID" value="NZ_CP043497.1"/>
</dbReference>
<dbReference type="SUPFAM" id="SSF56281">
    <property type="entry name" value="Metallo-hydrolase/oxidoreductase"/>
    <property type="match status" value="1"/>
</dbReference>
<dbReference type="InterPro" id="IPR001279">
    <property type="entry name" value="Metallo-B-lactamas"/>
</dbReference>
<dbReference type="PANTHER" id="PTHR42951">
    <property type="entry name" value="METALLO-BETA-LACTAMASE DOMAIN-CONTAINING"/>
    <property type="match status" value="1"/>
</dbReference>
<dbReference type="Proteomes" id="UP000829494">
    <property type="component" value="Chromosome"/>
</dbReference>
<evidence type="ECO:0000259" key="1">
    <source>
        <dbReference type="SMART" id="SM00849"/>
    </source>
</evidence>
<keyword evidence="2" id="KW-0378">Hydrolase</keyword>
<sequence length="311" mass="32520">MTTPRLVPLSPTTWAWTHDSTAWGYSNCGLVASDGEALLMDTQFTLEGTRELLAAIAGAVPDATITTVVNSHQNGDHTWGNELVGDAEIITSEASAAHRCHEMTPDMLSALSRGEPATAVAAYAVEHFGGFDFGGITLTGPTRTFTGSLELTVGRTAVRLLDLGAGHSAGDVALHVPEDGVVFTGDALFRGGHMIVWSGSLSSCVTACDTLLATGATTFVPGHGELTDRAGLTHFRDELSRIFETATAYAREGRELDEAARLVKAAHAGDLAHPERLFTAVAGAYQEAGVPDVPSTTFELVEGMARLAAAA</sequence>
<name>A0ABY3YWC0_STRRM</name>
<dbReference type="Pfam" id="PF00753">
    <property type="entry name" value="Lactamase_B"/>
    <property type="match status" value="1"/>
</dbReference>
<dbReference type="PANTHER" id="PTHR42951:SF4">
    <property type="entry name" value="ACYL-COENZYME A THIOESTERASE MBLAC2"/>
    <property type="match status" value="1"/>
</dbReference>
<protein>
    <submittedName>
        <fullName evidence="2">Hydroxyacylglutathione hydrolase</fullName>
        <ecNumber evidence="2">3.1.2.6</ecNumber>
    </submittedName>
</protein>
<reference evidence="2 3" key="1">
    <citation type="submission" date="2022-03" db="EMBL/GenBank/DDBJ databases">
        <title>Complete genome of Streptomyces rimosus ssp. rimosus R7 (=ATCC 10970).</title>
        <authorList>
            <person name="Beganovic S."/>
            <person name="Ruckert C."/>
            <person name="Busche T."/>
            <person name="Kalinowski J."/>
            <person name="Wittmann C."/>
        </authorList>
    </citation>
    <scope>NUCLEOTIDE SEQUENCE [LARGE SCALE GENOMIC DNA]</scope>
    <source>
        <strain evidence="2 3">R7</strain>
    </source>
</reference>
<proteinExistence type="predicted"/>
<dbReference type="SMART" id="SM00849">
    <property type="entry name" value="Lactamase_B"/>
    <property type="match status" value="1"/>
</dbReference>
<evidence type="ECO:0000313" key="2">
    <source>
        <dbReference type="EMBL" id="UNZ01969.1"/>
    </source>
</evidence>
<accession>A0ABY3YWC0</accession>